<evidence type="ECO:0000313" key="3">
    <source>
        <dbReference type="Proteomes" id="UP000267159"/>
    </source>
</evidence>
<evidence type="ECO:0000313" key="2">
    <source>
        <dbReference type="EMBL" id="RLT78326.1"/>
    </source>
</evidence>
<dbReference type="InterPro" id="IPR047650">
    <property type="entry name" value="Transpos_IS110"/>
</dbReference>
<proteinExistence type="predicted"/>
<gene>
    <name evidence="2" type="ORF">D7Y07_19860</name>
</gene>
<evidence type="ECO:0000259" key="1">
    <source>
        <dbReference type="Pfam" id="PF01548"/>
    </source>
</evidence>
<name>A0A3L8A2G1_9BACE</name>
<comment type="caution">
    <text evidence="2">The sequence shown here is derived from an EMBL/GenBank/DDBJ whole genome shotgun (WGS) entry which is preliminary data.</text>
</comment>
<dbReference type="AlphaFoldDB" id="A0A3L8A2G1"/>
<dbReference type="EMBL" id="RAZM01000124">
    <property type="protein sequence ID" value="RLT78326.1"/>
    <property type="molecule type" value="Genomic_DNA"/>
</dbReference>
<dbReference type="PANTHER" id="PTHR33055">
    <property type="entry name" value="TRANSPOSASE FOR INSERTION SEQUENCE ELEMENT IS1111A"/>
    <property type="match status" value="1"/>
</dbReference>
<dbReference type="GO" id="GO:0006313">
    <property type="term" value="P:DNA transposition"/>
    <property type="evidence" value="ECO:0007669"/>
    <property type="project" value="InterPro"/>
</dbReference>
<dbReference type="PANTHER" id="PTHR33055:SF13">
    <property type="entry name" value="TRANSPOSASE"/>
    <property type="match status" value="1"/>
</dbReference>
<dbReference type="GO" id="GO:0004803">
    <property type="term" value="F:transposase activity"/>
    <property type="evidence" value="ECO:0007669"/>
    <property type="project" value="InterPro"/>
</dbReference>
<accession>A0A3L8A2G1</accession>
<reference evidence="2 3" key="1">
    <citation type="submission" date="2018-09" db="EMBL/GenBank/DDBJ databases">
        <title>Murine metabolic-syndrome-specific gut microbial biobank.</title>
        <authorList>
            <person name="Liu C."/>
        </authorList>
    </citation>
    <scope>NUCLEOTIDE SEQUENCE [LARGE SCALE GENOMIC DNA]</scope>
    <source>
        <strain evidence="2 3">0.1X-D8-26</strain>
    </source>
</reference>
<sequence length="335" mass="38150">MAKKATTVKTATGKKLQVVNPNAAGIDIAASEMQVCVPDDRDSDCNRCFGCFTQDLKSIVQWLKKCRIETVAMESTGIYWLPLYFILEENGFDVILVNARDVKNLSGRKTDEADAEWLMLLHSYGLLKCSFQPENEARAIRNLNRHRSNLLQSSSREALHMQKAMEQMNLKLGNVISDLLGKSGMAIIEAIINGNHNPTELAMLAEENCKATKEIIAQSLEGTWAEDQLFELKQAYDLYRFIQGQIRQCDRQIEMHLTRYRVYLESSSDVGFTRCKKRIGKKNAPDFDVERYAFDIWKVNIMVIPGMSAISLKRNKTTLGYYFRRIQSSHSCHSA</sequence>
<feature type="domain" description="Transposase IS110-like N-terminal" evidence="1">
    <location>
        <begin position="24"/>
        <end position="168"/>
    </location>
</feature>
<dbReference type="Proteomes" id="UP000267159">
    <property type="component" value="Unassembled WGS sequence"/>
</dbReference>
<organism evidence="2 3">
    <name type="scientific">Bacteroides acidifaciens</name>
    <dbReference type="NCBI Taxonomy" id="85831"/>
    <lineage>
        <taxon>Bacteria</taxon>
        <taxon>Pseudomonadati</taxon>
        <taxon>Bacteroidota</taxon>
        <taxon>Bacteroidia</taxon>
        <taxon>Bacteroidales</taxon>
        <taxon>Bacteroidaceae</taxon>
        <taxon>Bacteroides</taxon>
    </lineage>
</organism>
<protein>
    <submittedName>
        <fullName evidence="2">IS110 family transposase</fullName>
    </submittedName>
</protein>
<dbReference type="RefSeq" id="WP_121767460.1">
    <property type="nucleotide sequence ID" value="NZ_CAMRBV010000130.1"/>
</dbReference>
<dbReference type="Pfam" id="PF01548">
    <property type="entry name" value="DEDD_Tnp_IS110"/>
    <property type="match status" value="1"/>
</dbReference>
<dbReference type="GO" id="GO:0003677">
    <property type="term" value="F:DNA binding"/>
    <property type="evidence" value="ECO:0007669"/>
    <property type="project" value="InterPro"/>
</dbReference>
<dbReference type="NCBIfam" id="NF033542">
    <property type="entry name" value="transpos_IS110"/>
    <property type="match status" value="1"/>
</dbReference>
<dbReference type="InterPro" id="IPR002525">
    <property type="entry name" value="Transp_IS110-like_N"/>
</dbReference>